<dbReference type="EMBL" id="AP012204">
    <property type="protein sequence ID" value="BAK38369.1"/>
    <property type="molecule type" value="Genomic_DNA"/>
</dbReference>
<evidence type="ECO:0000313" key="3">
    <source>
        <dbReference type="EMBL" id="BAK38369.1"/>
    </source>
</evidence>
<dbReference type="InterPro" id="IPR001374">
    <property type="entry name" value="R3H_dom"/>
</dbReference>
<keyword evidence="4" id="KW-1185">Reference proteome</keyword>
<dbReference type="CDD" id="cd02414">
    <property type="entry name" value="KH-II_Jag"/>
    <property type="match status" value="1"/>
</dbReference>
<dbReference type="HOGENOM" id="CLU_042512_3_0_11"/>
<dbReference type="Proteomes" id="UP000007947">
    <property type="component" value="Chromosome"/>
</dbReference>
<dbReference type="SMART" id="SM00393">
    <property type="entry name" value="R3H"/>
    <property type="match status" value="1"/>
</dbReference>
<dbReference type="InterPro" id="IPR038008">
    <property type="entry name" value="Jag_KH"/>
</dbReference>
<dbReference type="InterPro" id="IPR015946">
    <property type="entry name" value="KH_dom-like_a/b"/>
</dbReference>
<dbReference type="InterPro" id="IPR036867">
    <property type="entry name" value="R3H_dom_sf"/>
</dbReference>
<dbReference type="STRING" id="1032480.MLP_53550"/>
<dbReference type="PANTHER" id="PTHR35800:SF1">
    <property type="entry name" value="RNA-BINDING PROTEIN KHPB"/>
    <property type="match status" value="1"/>
</dbReference>
<dbReference type="Gene3D" id="3.30.1370.50">
    <property type="entry name" value="R3H-like domain"/>
    <property type="match status" value="1"/>
</dbReference>
<organism evidence="3 4">
    <name type="scientific">Microlunatus phosphovorus (strain ATCC 700054 / DSM 10555 / JCM 9379 / NBRC 101784 / NCIMB 13414 / VKM Ac-1990 / NM-1)</name>
    <dbReference type="NCBI Taxonomy" id="1032480"/>
    <lineage>
        <taxon>Bacteria</taxon>
        <taxon>Bacillati</taxon>
        <taxon>Actinomycetota</taxon>
        <taxon>Actinomycetes</taxon>
        <taxon>Propionibacteriales</taxon>
        <taxon>Propionibacteriaceae</taxon>
        <taxon>Microlunatus</taxon>
    </lineage>
</organism>
<dbReference type="KEGG" id="mph:MLP_53550"/>
<evidence type="ECO:0000259" key="2">
    <source>
        <dbReference type="PROSITE" id="PS51061"/>
    </source>
</evidence>
<dbReference type="PANTHER" id="PTHR35800">
    <property type="entry name" value="PROTEIN JAG"/>
    <property type="match status" value="1"/>
</dbReference>
<protein>
    <recommendedName>
        <fullName evidence="2">R3H domain-containing protein</fullName>
    </recommendedName>
</protein>
<dbReference type="RefSeq" id="WP_013866180.1">
    <property type="nucleotide sequence ID" value="NC_015635.1"/>
</dbReference>
<dbReference type="SUPFAM" id="SSF82708">
    <property type="entry name" value="R3H domain"/>
    <property type="match status" value="1"/>
</dbReference>
<dbReference type="eggNOG" id="COG1847">
    <property type="taxonomic scope" value="Bacteria"/>
</dbReference>
<gene>
    <name evidence="3" type="ordered locus">MLP_53550</name>
</gene>
<dbReference type="PROSITE" id="PS51061">
    <property type="entry name" value="R3H"/>
    <property type="match status" value="1"/>
</dbReference>
<dbReference type="InterPro" id="IPR034079">
    <property type="entry name" value="R3H_KhpB"/>
</dbReference>
<dbReference type="Pfam" id="PF01424">
    <property type="entry name" value="R3H"/>
    <property type="match status" value="1"/>
</dbReference>
<sequence length="209" mass="21986">MTNTDETSTSVDVQVADGSDGVAGELVESVAAGPVDAADRADSDEDESDDPGQADASDNPLEVEAEVAADYLEELLDIADLDGDIDTYVDGDRAHVSIVSNSDALVGRDGQVLDALQELARLAVLAETGQRSRLMLDVAGFREKRRTELLALAADAVEVVRDGAEPVHLKAMNPFERKIIHDAVAAAGLTSESEGEEPRRHVVVLPAGA</sequence>
<feature type="domain" description="R3H" evidence="2">
    <location>
        <begin position="143"/>
        <end position="208"/>
    </location>
</feature>
<feature type="region of interest" description="Disordered" evidence="1">
    <location>
        <begin position="1"/>
        <end position="60"/>
    </location>
</feature>
<dbReference type="CDD" id="cd02644">
    <property type="entry name" value="R3H_jag"/>
    <property type="match status" value="1"/>
</dbReference>
<evidence type="ECO:0000256" key="1">
    <source>
        <dbReference type="SAM" id="MobiDB-lite"/>
    </source>
</evidence>
<dbReference type="Gene3D" id="3.30.300.20">
    <property type="match status" value="1"/>
</dbReference>
<feature type="compositionally biased region" description="Acidic residues" evidence="1">
    <location>
        <begin position="42"/>
        <end position="52"/>
    </location>
</feature>
<evidence type="ECO:0000313" key="4">
    <source>
        <dbReference type="Proteomes" id="UP000007947"/>
    </source>
</evidence>
<dbReference type="GO" id="GO:0003723">
    <property type="term" value="F:RNA binding"/>
    <property type="evidence" value="ECO:0007669"/>
    <property type="project" value="InterPro"/>
</dbReference>
<accession>F5XJV1</accession>
<dbReference type="InterPro" id="IPR039247">
    <property type="entry name" value="KhpB"/>
</dbReference>
<reference evidence="3 4" key="1">
    <citation type="submission" date="2011-05" db="EMBL/GenBank/DDBJ databases">
        <title>Whole genome sequence of Microlunatus phosphovorus NM-1.</title>
        <authorList>
            <person name="Hosoyama A."/>
            <person name="Sasaki K."/>
            <person name="Harada T."/>
            <person name="Igarashi R."/>
            <person name="Kawakoshi A."/>
            <person name="Sasagawa M."/>
            <person name="Fukada J."/>
            <person name="Nakamura S."/>
            <person name="Katano Y."/>
            <person name="Hanada S."/>
            <person name="Kamagata Y."/>
            <person name="Nakamura N."/>
            <person name="Yamazaki S."/>
            <person name="Fujita N."/>
        </authorList>
    </citation>
    <scope>NUCLEOTIDE SEQUENCE [LARGE SCALE GENOMIC DNA]</scope>
    <source>
        <strain evidence="4">ATCC 700054 / DSM 10555 / JCM 9379 / NBRC 101784 / NCIMB 13414 / VKM Ac-1990 / NM-1</strain>
    </source>
</reference>
<dbReference type="AlphaFoldDB" id="F5XJV1"/>
<proteinExistence type="predicted"/>
<name>F5XJV1_MICPN</name>
<dbReference type="OrthoDB" id="9794483at2"/>
<feature type="compositionally biased region" description="Polar residues" evidence="1">
    <location>
        <begin position="1"/>
        <end position="12"/>
    </location>
</feature>